<dbReference type="InterPro" id="IPR029056">
    <property type="entry name" value="Ribokinase-like"/>
</dbReference>
<gene>
    <name evidence="17" type="ORF">ALO_01040</name>
</gene>
<evidence type="ECO:0000313" key="17">
    <source>
        <dbReference type="EMBL" id="EGO65765.1"/>
    </source>
</evidence>
<keyword evidence="12" id="KW-0784">Thiamine biosynthesis</keyword>
<evidence type="ECO:0000256" key="4">
    <source>
        <dbReference type="ARBA" id="ARBA00009879"/>
    </source>
</evidence>
<dbReference type="EC" id="2.7.4.7" evidence="6"/>
<evidence type="ECO:0000256" key="13">
    <source>
        <dbReference type="ARBA" id="ARBA00037917"/>
    </source>
</evidence>
<organism evidence="17 18">
    <name type="scientific">Acetonema longum DSM 6540</name>
    <dbReference type="NCBI Taxonomy" id="1009370"/>
    <lineage>
        <taxon>Bacteria</taxon>
        <taxon>Bacillati</taxon>
        <taxon>Bacillota</taxon>
        <taxon>Negativicutes</taxon>
        <taxon>Acetonemataceae</taxon>
        <taxon>Acetonema</taxon>
    </lineage>
</organism>
<dbReference type="STRING" id="1009370.ALO_01040"/>
<evidence type="ECO:0000256" key="12">
    <source>
        <dbReference type="ARBA" id="ARBA00022977"/>
    </source>
</evidence>
<proteinExistence type="inferred from homology"/>
<dbReference type="GO" id="GO:0008972">
    <property type="term" value="F:phosphomethylpyrimidine kinase activity"/>
    <property type="evidence" value="ECO:0007669"/>
    <property type="project" value="UniProtKB-EC"/>
</dbReference>
<sequence length="263" mass="27987">MLPTGLTIAGSDSCGGAGIQADIKTFSALGVYGMSAITAITAQNTQGVTDIRELDTAIIRAQIDAIYTDISVGAVKIGMLSSTEIIQTVAEGLKSHQAHNIVLDPVMISKSGSHLLRPDAVTALKSHLIPLARVVTPNLHEAAELVGFAVDDYKKMEEAARRIHAMGAGHVVVKGGHLSGAACDVVFDGYTFNYLENERIDTKHTHGTGCTFSSAIAAGLAQKMSLDESIRRAKVFITMAIRHGFDLGHGVGPTHHFYDFYRS</sequence>
<keyword evidence="8" id="KW-0808">Transferase</keyword>
<evidence type="ECO:0000256" key="10">
    <source>
        <dbReference type="ARBA" id="ARBA00022777"/>
    </source>
</evidence>
<evidence type="ECO:0000256" key="11">
    <source>
        <dbReference type="ARBA" id="ARBA00022840"/>
    </source>
</evidence>
<evidence type="ECO:0000256" key="9">
    <source>
        <dbReference type="ARBA" id="ARBA00022741"/>
    </source>
</evidence>
<evidence type="ECO:0000256" key="15">
    <source>
        <dbReference type="ARBA" id="ARBA00043176"/>
    </source>
</evidence>
<protein>
    <recommendedName>
        <fullName evidence="7">Hydroxymethylpyrimidine/phosphomethylpyrimidine kinase</fullName>
        <ecNumber evidence="5">2.7.1.49</ecNumber>
        <ecNumber evidence="6">2.7.4.7</ecNumber>
    </recommendedName>
    <alternativeName>
        <fullName evidence="14">Hydroxymethylpyrimidine kinase</fullName>
    </alternativeName>
    <alternativeName>
        <fullName evidence="15">Hydroxymethylpyrimidine phosphate kinase</fullName>
    </alternativeName>
</protein>
<comment type="pathway">
    <text evidence="3">Cofactor biosynthesis; thiamine diphosphate biosynthesis; 4-amino-2-methyl-5-diphosphomethylpyrimidine from 5-amino-1-(5-phospho-D-ribosyl)imidazole: step 3/3.</text>
</comment>
<evidence type="ECO:0000256" key="5">
    <source>
        <dbReference type="ARBA" id="ARBA00012135"/>
    </source>
</evidence>
<dbReference type="eggNOG" id="COG0351">
    <property type="taxonomic scope" value="Bacteria"/>
</dbReference>
<keyword evidence="18" id="KW-1185">Reference proteome</keyword>
<comment type="caution">
    <text evidence="17">The sequence shown here is derived from an EMBL/GenBank/DDBJ whole genome shotgun (WGS) entry which is preliminary data.</text>
</comment>
<name>F7NDV0_9FIRM</name>
<reference evidence="17 18" key="1">
    <citation type="journal article" date="2011" name="EMBO J.">
        <title>Structural diversity of bacterial flagellar motors.</title>
        <authorList>
            <person name="Chen S."/>
            <person name="Beeby M."/>
            <person name="Murphy G.E."/>
            <person name="Leadbetter J.R."/>
            <person name="Hendrixson D.R."/>
            <person name="Briegel A."/>
            <person name="Li Z."/>
            <person name="Shi J."/>
            <person name="Tocheva E.I."/>
            <person name="Muller A."/>
            <person name="Dobro M.J."/>
            <person name="Jensen G.J."/>
        </authorList>
    </citation>
    <scope>NUCLEOTIDE SEQUENCE [LARGE SCALE GENOMIC DNA]</scope>
    <source>
        <strain evidence="17 18">DSM 6540</strain>
    </source>
</reference>
<dbReference type="GO" id="GO:0005524">
    <property type="term" value="F:ATP binding"/>
    <property type="evidence" value="ECO:0007669"/>
    <property type="project" value="UniProtKB-KW"/>
</dbReference>
<evidence type="ECO:0000259" key="16">
    <source>
        <dbReference type="Pfam" id="PF08543"/>
    </source>
</evidence>
<evidence type="ECO:0000313" key="18">
    <source>
        <dbReference type="Proteomes" id="UP000003240"/>
    </source>
</evidence>
<dbReference type="GO" id="GO:0008902">
    <property type="term" value="F:hydroxymethylpyrimidine kinase activity"/>
    <property type="evidence" value="ECO:0007669"/>
    <property type="project" value="UniProtKB-EC"/>
</dbReference>
<feature type="domain" description="Pyridoxamine kinase/Phosphomethylpyrimidine kinase" evidence="16">
    <location>
        <begin position="12"/>
        <end position="255"/>
    </location>
</feature>
<evidence type="ECO:0000256" key="8">
    <source>
        <dbReference type="ARBA" id="ARBA00022679"/>
    </source>
</evidence>
<dbReference type="AlphaFoldDB" id="F7NDV0"/>
<comment type="catalytic activity">
    <reaction evidence="2">
        <text>4-amino-2-methyl-5-(phosphooxymethyl)pyrimidine + ATP = 4-amino-2-methyl-5-(diphosphooxymethyl)pyrimidine + ADP</text>
        <dbReference type="Rhea" id="RHEA:19893"/>
        <dbReference type="ChEBI" id="CHEBI:30616"/>
        <dbReference type="ChEBI" id="CHEBI:57841"/>
        <dbReference type="ChEBI" id="CHEBI:58354"/>
        <dbReference type="ChEBI" id="CHEBI:456216"/>
        <dbReference type="EC" id="2.7.4.7"/>
    </reaction>
</comment>
<dbReference type="PANTHER" id="PTHR20858">
    <property type="entry name" value="PHOSPHOMETHYLPYRIMIDINE KINASE"/>
    <property type="match status" value="1"/>
</dbReference>
<comment type="pathway">
    <text evidence="13">Cofactor biosynthesis; thiamine diphosphate biosynthesis; 4-amino-2-methyl-5-diphosphomethylpyrimidine from 5-amino-1-(5-phospho-D-ribosyl)imidazole: step 2/3.</text>
</comment>
<keyword evidence="9" id="KW-0547">Nucleotide-binding</keyword>
<dbReference type="FunFam" id="3.40.1190.20:FF:000003">
    <property type="entry name" value="Phosphomethylpyrimidine kinase ThiD"/>
    <property type="match status" value="1"/>
</dbReference>
<dbReference type="EC" id="2.7.1.49" evidence="5"/>
<dbReference type="InterPro" id="IPR004399">
    <property type="entry name" value="HMP/HMP-P_kinase_dom"/>
</dbReference>
<evidence type="ECO:0000256" key="1">
    <source>
        <dbReference type="ARBA" id="ARBA00000151"/>
    </source>
</evidence>
<keyword evidence="10 17" id="KW-0418">Kinase</keyword>
<dbReference type="SUPFAM" id="SSF53613">
    <property type="entry name" value="Ribokinase-like"/>
    <property type="match status" value="1"/>
</dbReference>
<evidence type="ECO:0000256" key="2">
    <source>
        <dbReference type="ARBA" id="ARBA00000565"/>
    </source>
</evidence>
<dbReference type="GO" id="GO:0009228">
    <property type="term" value="P:thiamine biosynthetic process"/>
    <property type="evidence" value="ECO:0007669"/>
    <property type="project" value="UniProtKB-KW"/>
</dbReference>
<dbReference type="Pfam" id="PF08543">
    <property type="entry name" value="Phos_pyr_kin"/>
    <property type="match status" value="1"/>
</dbReference>
<dbReference type="InterPro" id="IPR013749">
    <property type="entry name" value="PM/HMP-P_kinase-1"/>
</dbReference>
<dbReference type="EMBL" id="AFGF01000013">
    <property type="protein sequence ID" value="EGO65765.1"/>
    <property type="molecule type" value="Genomic_DNA"/>
</dbReference>
<comment type="catalytic activity">
    <reaction evidence="1">
        <text>4-amino-5-hydroxymethyl-2-methylpyrimidine + ATP = 4-amino-2-methyl-5-(phosphooxymethyl)pyrimidine + ADP + H(+)</text>
        <dbReference type="Rhea" id="RHEA:23096"/>
        <dbReference type="ChEBI" id="CHEBI:15378"/>
        <dbReference type="ChEBI" id="CHEBI:16892"/>
        <dbReference type="ChEBI" id="CHEBI:30616"/>
        <dbReference type="ChEBI" id="CHEBI:58354"/>
        <dbReference type="ChEBI" id="CHEBI:456216"/>
        <dbReference type="EC" id="2.7.1.49"/>
    </reaction>
</comment>
<evidence type="ECO:0000256" key="3">
    <source>
        <dbReference type="ARBA" id="ARBA00004769"/>
    </source>
</evidence>
<dbReference type="CDD" id="cd01169">
    <property type="entry name" value="HMPP_kinase"/>
    <property type="match status" value="1"/>
</dbReference>
<evidence type="ECO:0000256" key="14">
    <source>
        <dbReference type="ARBA" id="ARBA00042102"/>
    </source>
</evidence>
<dbReference type="RefSeq" id="WP_004091906.1">
    <property type="nucleotide sequence ID" value="NZ_AFGF01000013.1"/>
</dbReference>
<comment type="similarity">
    <text evidence="4">Belongs to the ThiD family.</text>
</comment>
<keyword evidence="11" id="KW-0067">ATP-binding</keyword>
<dbReference type="Gene3D" id="3.40.1190.20">
    <property type="match status" value="1"/>
</dbReference>
<evidence type="ECO:0000256" key="6">
    <source>
        <dbReference type="ARBA" id="ARBA00012963"/>
    </source>
</evidence>
<dbReference type="Proteomes" id="UP000003240">
    <property type="component" value="Unassembled WGS sequence"/>
</dbReference>
<dbReference type="PANTHER" id="PTHR20858:SF17">
    <property type="entry name" value="HYDROXYMETHYLPYRIMIDINE_PHOSPHOMETHYLPYRIMIDINE KINASE THI20-RELATED"/>
    <property type="match status" value="1"/>
</dbReference>
<accession>F7NDV0</accession>
<evidence type="ECO:0000256" key="7">
    <source>
        <dbReference type="ARBA" id="ARBA00019161"/>
    </source>
</evidence>
<dbReference type="GO" id="GO:0005829">
    <property type="term" value="C:cytosol"/>
    <property type="evidence" value="ECO:0007669"/>
    <property type="project" value="TreeGrafter"/>
</dbReference>
<dbReference type="NCBIfam" id="TIGR00097">
    <property type="entry name" value="HMP-P_kinase"/>
    <property type="match status" value="1"/>
</dbReference>